<sequence length="384" mass="43229">FNGKLEIENGENSALTNIKVDLHIWKSEDVTQEHTMDHFSIGDPDLSGISSVDGLGSLEKGKTGAAEWLIIPYSTAAPSEDIVYAIGGVLTYYVDEAKFTVPLLADSVTVKPDPRLHIHYFHEKYVEADDPFTKDVVEPSVPFSLAIMITNAGNGIARGLKITSAQPKIIENEKGLLVSFRIIAAQIGNEAISPSLAIDFGDIEPHQTKTARWLLECTLKGKFFNYTATFENINPLGDPELSVLDVLEYHDLIHLVRMRSNITQSDDGFSDFLVNDRIDGLDMPDVVYNSKDQSKEPVFVSLNVTYEKTNKNWSGKKYSYLEVNVPLGWTCTDWVYARFEHDIELDADKHLLQVLRHNGKELIRPENAWMTWHIEESLFGHLFD</sequence>
<dbReference type="EMBL" id="CAIIXF020000007">
    <property type="protein sequence ID" value="CAH1790613.1"/>
    <property type="molecule type" value="Genomic_DNA"/>
</dbReference>
<feature type="non-terminal residue" evidence="1">
    <location>
        <position position="384"/>
    </location>
</feature>
<dbReference type="Proteomes" id="UP000749559">
    <property type="component" value="Unassembled WGS sequence"/>
</dbReference>
<feature type="non-terminal residue" evidence="1">
    <location>
        <position position="1"/>
    </location>
</feature>
<evidence type="ECO:0000313" key="1">
    <source>
        <dbReference type="EMBL" id="CAH1790613.1"/>
    </source>
</evidence>
<name>A0A8J1UXE9_OWEFU</name>
<protein>
    <submittedName>
        <fullName evidence="1">Uncharacterized protein</fullName>
    </submittedName>
</protein>
<reference evidence="1" key="1">
    <citation type="submission" date="2022-03" db="EMBL/GenBank/DDBJ databases">
        <authorList>
            <person name="Martin C."/>
        </authorList>
    </citation>
    <scope>NUCLEOTIDE SEQUENCE</scope>
</reference>
<comment type="caution">
    <text evidence="1">The sequence shown here is derived from an EMBL/GenBank/DDBJ whole genome shotgun (WGS) entry which is preliminary data.</text>
</comment>
<gene>
    <name evidence="1" type="ORF">OFUS_LOCUS15793</name>
</gene>
<proteinExistence type="predicted"/>
<dbReference type="AlphaFoldDB" id="A0A8J1UXE9"/>
<accession>A0A8J1UXE9</accession>
<keyword evidence="2" id="KW-1185">Reference proteome</keyword>
<evidence type="ECO:0000313" key="2">
    <source>
        <dbReference type="Proteomes" id="UP000749559"/>
    </source>
</evidence>
<organism evidence="1 2">
    <name type="scientific">Owenia fusiformis</name>
    <name type="common">Polychaete worm</name>
    <dbReference type="NCBI Taxonomy" id="6347"/>
    <lineage>
        <taxon>Eukaryota</taxon>
        <taxon>Metazoa</taxon>
        <taxon>Spiralia</taxon>
        <taxon>Lophotrochozoa</taxon>
        <taxon>Annelida</taxon>
        <taxon>Polychaeta</taxon>
        <taxon>Sedentaria</taxon>
        <taxon>Canalipalpata</taxon>
        <taxon>Sabellida</taxon>
        <taxon>Oweniida</taxon>
        <taxon>Oweniidae</taxon>
        <taxon>Owenia</taxon>
    </lineage>
</organism>
<dbReference type="OrthoDB" id="10268124at2759"/>